<dbReference type="WBParaSite" id="SSTP_0000318200.1">
    <property type="protein sequence ID" value="SSTP_0000318200.1"/>
    <property type="gene ID" value="SSTP_0000318200"/>
</dbReference>
<organism evidence="4">
    <name type="scientific">Strongyloides stercoralis</name>
    <name type="common">Threadworm</name>
    <dbReference type="NCBI Taxonomy" id="6248"/>
    <lineage>
        <taxon>Eukaryota</taxon>
        <taxon>Metazoa</taxon>
        <taxon>Ecdysozoa</taxon>
        <taxon>Nematoda</taxon>
        <taxon>Chromadorea</taxon>
        <taxon>Rhabditida</taxon>
        <taxon>Tylenchina</taxon>
        <taxon>Panagrolaimomorpha</taxon>
        <taxon>Strongyloidoidea</taxon>
        <taxon>Strongyloididae</taxon>
        <taxon>Strongyloides</taxon>
    </lineage>
</organism>
<feature type="region of interest" description="Disordered" evidence="2">
    <location>
        <begin position="122"/>
        <end position="146"/>
    </location>
</feature>
<sequence>MINNTPNILKQHQDAAKARLMEQQARIKEQMDARRRNEKQMIELLKAQQAEEMKKIESNKKLPVNVTQERIQKNEKTNKVEEKKKTAEIPKQREMIAREAQEMFNKQRQEVIKKATVDNTKKNNNLTINKNNEIGNPLNKNQTNQDHNTWNQIKQTIKKEHEERLMHEMERKKEEQLKAEMEMKKKIAEEKARKEAEIKAQRELQRQMLLKKKQEEELRQQMIQQEKEEQRKRQWKQHQENVKKEKMMHQQEIPTQSPQKLGKPTIISPTIASNTPSNESKNITQKPFKTTVTQQQIIQEKVTPQTKEINKSIKFSNQPSINVTNKLQTNENTNTIKKQAFDQKNVKEVNDTNKSSASNNSIRSIIKLYPFSQLINIMPPIQLPHGDENSHHTVKDDSSWQTQHRVVPEYDIPVPKKMEIPELKGTAVIKPTVIPPQVIESTKVQWNEFPEDPQYEIERGQKVKTQEWVPVNDEEKIIQKALYRPSKINRVWPPPEAEREITNEGVLKVKASDDTAWIQNPNESLESYLAWQQKTNTGSLKSRAWPPQEQDVLRNGYTGPNQLGPIQWPPPEFEEHEQEIVEVIQTHLPVNKHQRQWPPEPPKMVPAGTIQNE</sequence>
<name>A0A0K0E120_STRER</name>
<keyword evidence="1" id="KW-0175">Coiled coil</keyword>
<accession>A0A0K0E120</accession>
<dbReference type="Proteomes" id="UP000035681">
    <property type="component" value="Unplaced"/>
</dbReference>
<keyword evidence="3" id="KW-1185">Reference proteome</keyword>
<evidence type="ECO:0000313" key="3">
    <source>
        <dbReference type="Proteomes" id="UP000035681"/>
    </source>
</evidence>
<proteinExistence type="predicted"/>
<protein>
    <submittedName>
        <fullName evidence="5">Inner centromere protein ARK-binding domain-containing protein</fullName>
    </submittedName>
</protein>
<dbReference type="WBParaSite" id="TCONS_00002258.p1">
    <property type="protein sequence ID" value="TCONS_00002258.p1"/>
    <property type="gene ID" value="XLOC_002128"/>
</dbReference>
<evidence type="ECO:0000313" key="4">
    <source>
        <dbReference type="WBParaSite" id="SSTP_0000318200.1"/>
    </source>
</evidence>
<dbReference type="STRING" id="6248.A0A0K0E120"/>
<feature type="compositionally biased region" description="Low complexity" evidence="2">
    <location>
        <begin position="122"/>
        <end position="132"/>
    </location>
</feature>
<evidence type="ECO:0000313" key="5">
    <source>
        <dbReference type="WBParaSite" id="TCONS_00002258.p1"/>
    </source>
</evidence>
<reference evidence="4" key="1">
    <citation type="submission" date="2015-08" db="UniProtKB">
        <authorList>
            <consortium name="WormBaseParasite"/>
        </authorList>
    </citation>
    <scope>IDENTIFICATION</scope>
</reference>
<feature type="coiled-coil region" evidence="1">
    <location>
        <begin position="20"/>
        <end position="48"/>
    </location>
</feature>
<feature type="region of interest" description="Disordered" evidence="2">
    <location>
        <begin position="591"/>
        <end position="613"/>
    </location>
</feature>
<evidence type="ECO:0000256" key="1">
    <source>
        <dbReference type="SAM" id="Coils"/>
    </source>
</evidence>
<evidence type="ECO:0000256" key="2">
    <source>
        <dbReference type="SAM" id="MobiDB-lite"/>
    </source>
</evidence>
<dbReference type="AlphaFoldDB" id="A0A0K0E120"/>
<feature type="coiled-coil region" evidence="1">
    <location>
        <begin position="158"/>
        <end position="245"/>
    </location>
</feature>